<evidence type="ECO:0000313" key="3">
    <source>
        <dbReference type="Proteomes" id="UP000232638"/>
    </source>
</evidence>
<keyword evidence="1" id="KW-1133">Transmembrane helix</keyword>
<evidence type="ECO:0000256" key="1">
    <source>
        <dbReference type="SAM" id="Phobius"/>
    </source>
</evidence>
<protein>
    <submittedName>
        <fullName evidence="2">Uncharacterized protein</fullName>
    </submittedName>
</protein>
<evidence type="ECO:0000313" key="2">
    <source>
        <dbReference type="EMBL" id="AUB85376.1"/>
    </source>
</evidence>
<keyword evidence="1" id="KW-0812">Transmembrane</keyword>
<keyword evidence="3" id="KW-1185">Reference proteome</keyword>
<accession>A0A2K8UIG9</accession>
<keyword evidence="2" id="KW-0614">Plasmid</keyword>
<reference evidence="2 3" key="1">
    <citation type="submission" date="2017-03" db="EMBL/GenBank/DDBJ databases">
        <title>Complete genome sequence of Candidatus 'Thiodictyon syntrophicum' sp. nov. strain Cad16T, a photolithoautotroph purple sulfur bacterium isolated from an alpine meromictic lake.</title>
        <authorList>
            <person name="Luedin S.M."/>
            <person name="Pothier J.F."/>
            <person name="Danza F."/>
            <person name="Storelli N."/>
            <person name="Wittwer M."/>
            <person name="Tonolla M."/>
        </authorList>
    </citation>
    <scope>NUCLEOTIDE SEQUENCE [LARGE SCALE GENOMIC DNA]</scope>
    <source>
        <strain evidence="2 3">Cad16T</strain>
        <plasmid evidence="3">Plasmid pts485</plasmid>
    </source>
</reference>
<dbReference type="OrthoDB" id="7916688at2"/>
<dbReference type="EMBL" id="CP020372">
    <property type="protein sequence ID" value="AUB85376.1"/>
    <property type="molecule type" value="Genomic_DNA"/>
</dbReference>
<name>A0A2K8UIG9_9GAMM</name>
<proteinExistence type="predicted"/>
<dbReference type="RefSeq" id="WP_100923003.1">
    <property type="nucleotide sequence ID" value="NZ_CP020372.1"/>
</dbReference>
<sequence length="74" mass="8589">MMTALNHAPALCAQERRQYRLLFWVIFVVFLIITPLARLLPGRWRPWPPVGDARLPLIAEARAVTHRILPFAFL</sequence>
<dbReference type="AlphaFoldDB" id="A0A2K8UIG9"/>
<dbReference type="Proteomes" id="UP000232638">
    <property type="component" value="Plasmid pTs485"/>
</dbReference>
<dbReference type="KEGG" id="tsy:THSYN_31110"/>
<gene>
    <name evidence="2" type="ORF">THSYN_31110</name>
</gene>
<geneLocation type="plasmid" evidence="3">
    <name>pts485</name>
</geneLocation>
<organism evidence="2 3">
    <name type="scientific">Candidatus Thiodictyon syntrophicum</name>
    <dbReference type="NCBI Taxonomy" id="1166950"/>
    <lineage>
        <taxon>Bacteria</taxon>
        <taxon>Pseudomonadati</taxon>
        <taxon>Pseudomonadota</taxon>
        <taxon>Gammaproteobacteria</taxon>
        <taxon>Chromatiales</taxon>
        <taxon>Chromatiaceae</taxon>
        <taxon>Thiodictyon</taxon>
    </lineage>
</organism>
<feature type="transmembrane region" description="Helical" evidence="1">
    <location>
        <begin position="21"/>
        <end position="40"/>
    </location>
</feature>
<keyword evidence="1" id="KW-0472">Membrane</keyword>